<name>A0A6J4VF29_9BACT</name>
<reference evidence="2" key="1">
    <citation type="submission" date="2020-02" db="EMBL/GenBank/DDBJ databases">
        <authorList>
            <person name="Meier V. D."/>
        </authorList>
    </citation>
    <scope>NUCLEOTIDE SEQUENCE</scope>
    <source>
        <strain evidence="2">AVDCRST_MAG59</strain>
    </source>
</reference>
<proteinExistence type="predicted"/>
<accession>A0A6J4VF29</accession>
<feature type="region of interest" description="Disordered" evidence="1">
    <location>
        <begin position="1"/>
        <end position="23"/>
    </location>
</feature>
<organism evidence="2">
    <name type="scientific">uncultured Thermomicrobiales bacterium</name>
    <dbReference type="NCBI Taxonomy" id="1645740"/>
    <lineage>
        <taxon>Bacteria</taxon>
        <taxon>Pseudomonadati</taxon>
        <taxon>Thermomicrobiota</taxon>
        <taxon>Thermomicrobia</taxon>
        <taxon>Thermomicrobiales</taxon>
        <taxon>environmental samples</taxon>
    </lineage>
</organism>
<evidence type="ECO:0000313" key="2">
    <source>
        <dbReference type="EMBL" id="CAA9573745.1"/>
    </source>
</evidence>
<dbReference type="AlphaFoldDB" id="A0A6J4VF29"/>
<protein>
    <submittedName>
        <fullName evidence="2">Uncharacterized protein</fullName>
    </submittedName>
</protein>
<dbReference type="EMBL" id="CADCWF010000276">
    <property type="protein sequence ID" value="CAA9573745.1"/>
    <property type="molecule type" value="Genomic_DNA"/>
</dbReference>
<evidence type="ECO:0000256" key="1">
    <source>
        <dbReference type="SAM" id="MobiDB-lite"/>
    </source>
</evidence>
<gene>
    <name evidence="2" type="ORF">AVDCRST_MAG59-3864</name>
</gene>
<sequence length="91" mass="9423">MVQDRTRIHHPRPEAVPPARAGGASHAAIDLHAAEALAAAMTGWDDDEVECYREAVAAEVARLGAAAPDGFLAAEVLALAWIDAATEALPA</sequence>